<evidence type="ECO:0000259" key="10">
    <source>
        <dbReference type="PROSITE" id="PS50893"/>
    </source>
</evidence>
<dbReference type="PANTHER" id="PTHR43297">
    <property type="entry name" value="OLIGOPEPTIDE TRANSPORT ATP-BINDING PROTEIN APPD"/>
    <property type="match status" value="1"/>
</dbReference>
<dbReference type="SMART" id="SM00382">
    <property type="entry name" value="AAA"/>
    <property type="match status" value="1"/>
</dbReference>
<evidence type="ECO:0000256" key="8">
    <source>
        <dbReference type="ARBA" id="ARBA00022967"/>
    </source>
</evidence>
<name>A0ABQ4KMB9_9BACI</name>
<dbReference type="Proteomes" id="UP000679950">
    <property type="component" value="Unassembled WGS sequence"/>
</dbReference>
<keyword evidence="9" id="KW-0472">Membrane</keyword>
<dbReference type="EMBL" id="BORB01000035">
    <property type="protein sequence ID" value="GIN59075.1"/>
    <property type="molecule type" value="Genomic_DNA"/>
</dbReference>
<organism evidence="11 12">
    <name type="scientific">Lederbergia ruris</name>
    <dbReference type="NCBI Taxonomy" id="217495"/>
    <lineage>
        <taxon>Bacteria</taxon>
        <taxon>Bacillati</taxon>
        <taxon>Bacillota</taxon>
        <taxon>Bacilli</taxon>
        <taxon>Bacillales</taxon>
        <taxon>Bacillaceae</taxon>
        <taxon>Lederbergia</taxon>
    </lineage>
</organism>
<keyword evidence="5" id="KW-0997">Cell inner membrane</keyword>
<comment type="subcellular location">
    <subcellularLocation>
        <location evidence="1">Cell membrane</location>
        <topology evidence="1">Peripheral membrane protein</topology>
    </subcellularLocation>
</comment>
<proteinExistence type="inferred from homology"/>
<evidence type="ECO:0000256" key="6">
    <source>
        <dbReference type="ARBA" id="ARBA00022741"/>
    </source>
</evidence>
<keyword evidence="7 11" id="KW-0067">ATP-binding</keyword>
<dbReference type="PROSITE" id="PS50893">
    <property type="entry name" value="ABC_TRANSPORTER_2"/>
    <property type="match status" value="1"/>
</dbReference>
<dbReference type="PANTHER" id="PTHR43297:SF14">
    <property type="entry name" value="ATPASE AAA-TYPE CORE DOMAIN-CONTAINING PROTEIN"/>
    <property type="match status" value="1"/>
</dbReference>
<dbReference type="SUPFAM" id="SSF52540">
    <property type="entry name" value="P-loop containing nucleoside triphosphate hydrolases"/>
    <property type="match status" value="1"/>
</dbReference>
<dbReference type="NCBIfam" id="TIGR01727">
    <property type="entry name" value="oligo_HPY"/>
    <property type="match status" value="1"/>
</dbReference>
<reference evidence="11 12" key="1">
    <citation type="submission" date="2021-03" db="EMBL/GenBank/DDBJ databases">
        <title>Antimicrobial resistance genes in bacteria isolated from Japanese honey, and their potential for conferring macrolide and lincosamide resistance in the American foulbrood pathogen Paenibacillus larvae.</title>
        <authorList>
            <person name="Okamoto M."/>
            <person name="Kumagai M."/>
            <person name="Kanamori H."/>
            <person name="Takamatsu D."/>
        </authorList>
    </citation>
    <scope>NUCLEOTIDE SEQUENCE [LARGE SCALE GENOMIC DNA]</scope>
    <source>
        <strain evidence="11 12">J8TS2</strain>
    </source>
</reference>
<dbReference type="PROSITE" id="PS00211">
    <property type="entry name" value="ABC_TRANSPORTER_1"/>
    <property type="match status" value="1"/>
</dbReference>
<evidence type="ECO:0000256" key="1">
    <source>
        <dbReference type="ARBA" id="ARBA00004202"/>
    </source>
</evidence>
<keyword evidence="3" id="KW-0813">Transport</keyword>
<sequence>MRKKSVVLEKKATIASTIHEDDEVLLEVSNLNVHFPLEEGILEAVSGVDFKLKRKKTLGIVGESGSGKSVATKAILQIVESPGKIADGDILFRRDDQQKQIVNIAELNPRGKEIRAIRGGEIAVIFQEPMKAFSPIYTIGNQLVEAILLHITGDEKEAKKIAIDTLKKVGMSNPEQRMEQYPHELSGGMRQRAMIAMSLCCNPSILIADEPTTALDVTVQAQVLDLINQLKDNFNSAVIFITHDLGVIAEMSDEVAVMYLGKVVEYTDVDTLFFGALHPYTQGLLRSIPTVGKRDEPLDSIEGVVPIPINLPKGCGFYSRCQLAEDGLCNVVEIPLVEVKDGHYVRCVKVNQNQKKGGQNNGE</sequence>
<keyword evidence="4" id="KW-1003">Cell membrane</keyword>
<dbReference type="Gene3D" id="3.40.50.300">
    <property type="entry name" value="P-loop containing nucleotide triphosphate hydrolases"/>
    <property type="match status" value="1"/>
</dbReference>
<evidence type="ECO:0000313" key="11">
    <source>
        <dbReference type="EMBL" id="GIN59075.1"/>
    </source>
</evidence>
<comment type="similarity">
    <text evidence="2">Belongs to the ABC transporter superfamily.</text>
</comment>
<evidence type="ECO:0000256" key="3">
    <source>
        <dbReference type="ARBA" id="ARBA00022448"/>
    </source>
</evidence>
<dbReference type="InterPro" id="IPR017871">
    <property type="entry name" value="ABC_transporter-like_CS"/>
</dbReference>
<evidence type="ECO:0000256" key="7">
    <source>
        <dbReference type="ARBA" id="ARBA00022840"/>
    </source>
</evidence>
<dbReference type="CDD" id="cd03257">
    <property type="entry name" value="ABC_NikE_OppD_transporters"/>
    <property type="match status" value="1"/>
</dbReference>
<keyword evidence="12" id="KW-1185">Reference proteome</keyword>
<evidence type="ECO:0000256" key="5">
    <source>
        <dbReference type="ARBA" id="ARBA00022519"/>
    </source>
</evidence>
<keyword evidence="6" id="KW-0547">Nucleotide-binding</keyword>
<dbReference type="InterPro" id="IPR013563">
    <property type="entry name" value="Oligopep_ABC_C"/>
</dbReference>
<dbReference type="InterPro" id="IPR050388">
    <property type="entry name" value="ABC_Ni/Peptide_Import"/>
</dbReference>
<dbReference type="Pfam" id="PF00005">
    <property type="entry name" value="ABC_tran"/>
    <property type="match status" value="1"/>
</dbReference>
<dbReference type="InterPro" id="IPR003439">
    <property type="entry name" value="ABC_transporter-like_ATP-bd"/>
</dbReference>
<dbReference type="GO" id="GO:0005524">
    <property type="term" value="F:ATP binding"/>
    <property type="evidence" value="ECO:0007669"/>
    <property type="project" value="UniProtKB-KW"/>
</dbReference>
<dbReference type="RefSeq" id="WP_082881262.1">
    <property type="nucleotide sequence ID" value="NZ_BORB01000035.1"/>
</dbReference>
<protein>
    <submittedName>
        <fullName evidence="11">ABC transporter ATP-binding protein</fullName>
    </submittedName>
</protein>
<dbReference type="Pfam" id="PF08352">
    <property type="entry name" value="oligo_HPY"/>
    <property type="match status" value="1"/>
</dbReference>
<comment type="caution">
    <text evidence="11">The sequence shown here is derived from an EMBL/GenBank/DDBJ whole genome shotgun (WGS) entry which is preliminary data.</text>
</comment>
<evidence type="ECO:0000313" key="12">
    <source>
        <dbReference type="Proteomes" id="UP000679950"/>
    </source>
</evidence>
<keyword evidence="8" id="KW-1278">Translocase</keyword>
<dbReference type="InterPro" id="IPR003593">
    <property type="entry name" value="AAA+_ATPase"/>
</dbReference>
<feature type="domain" description="ABC transporter" evidence="10">
    <location>
        <begin position="26"/>
        <end position="285"/>
    </location>
</feature>
<dbReference type="InterPro" id="IPR027417">
    <property type="entry name" value="P-loop_NTPase"/>
</dbReference>
<evidence type="ECO:0000256" key="9">
    <source>
        <dbReference type="ARBA" id="ARBA00023136"/>
    </source>
</evidence>
<accession>A0ABQ4KMB9</accession>
<gene>
    <name evidence="11" type="ORF">J8TS2_33940</name>
</gene>
<evidence type="ECO:0000256" key="4">
    <source>
        <dbReference type="ARBA" id="ARBA00022475"/>
    </source>
</evidence>
<evidence type="ECO:0000256" key="2">
    <source>
        <dbReference type="ARBA" id="ARBA00005417"/>
    </source>
</evidence>